<dbReference type="RefSeq" id="WP_024981236.1">
    <property type="nucleotide sequence ID" value="NZ_CBCRUM010000005.1"/>
</dbReference>
<accession>A0A1I4XDA6</accession>
<dbReference type="AlphaFoldDB" id="A0A1I4XDA6"/>
<dbReference type="EMBL" id="FOUT01000008">
    <property type="protein sequence ID" value="SFN23506.1"/>
    <property type="molecule type" value="Genomic_DNA"/>
</dbReference>
<evidence type="ECO:0000313" key="2">
    <source>
        <dbReference type="Proteomes" id="UP000182961"/>
    </source>
</evidence>
<reference evidence="2" key="1">
    <citation type="submission" date="2016-10" db="EMBL/GenBank/DDBJ databases">
        <authorList>
            <person name="Varghese N."/>
            <person name="Submissions S."/>
        </authorList>
    </citation>
    <scope>NUCLEOTIDE SEQUENCE [LARGE SCALE GENOMIC DNA]</scope>
    <source>
        <strain evidence="2">DSM 4002</strain>
    </source>
</reference>
<dbReference type="eggNOG" id="ENOG5032VP8">
    <property type="taxonomic scope" value="Bacteria"/>
</dbReference>
<sequence>MRLILYIGLFFLSVTSCFSQPIDKELLALKQRMDSVTYFNATLNLKVDISFINMPNKQAKITYTKGKRMKIDTDDFVLLPKRGLDFSLNSLTEYPYITVDRGKEVKNGKLCKVLNIIPIDPKADFSIATVWLDQKSKRLHATEINTKKDGAYQMLMEYQKNKDILPEKVAISFEIEKLKIPINFLGKGTTIDKKKMKTEATKKGKIYLQLMYATIKMQGN</sequence>
<keyword evidence="2" id="KW-1185">Reference proteome</keyword>
<evidence type="ECO:0000313" key="1">
    <source>
        <dbReference type="EMBL" id="SFN23506.1"/>
    </source>
</evidence>
<proteinExistence type="predicted"/>
<organism evidence="1 2">
    <name type="scientific">Flavobacterium succinicans</name>
    <dbReference type="NCBI Taxonomy" id="29536"/>
    <lineage>
        <taxon>Bacteria</taxon>
        <taxon>Pseudomonadati</taxon>
        <taxon>Bacteroidota</taxon>
        <taxon>Flavobacteriia</taxon>
        <taxon>Flavobacteriales</taxon>
        <taxon>Flavobacteriaceae</taxon>
        <taxon>Flavobacterium</taxon>
    </lineage>
</organism>
<dbReference type="PROSITE" id="PS51257">
    <property type="entry name" value="PROKAR_LIPOPROTEIN"/>
    <property type="match status" value="1"/>
</dbReference>
<dbReference type="Proteomes" id="UP000182961">
    <property type="component" value="Unassembled WGS sequence"/>
</dbReference>
<name>A0A1I4XDA6_9FLAO</name>
<gene>
    <name evidence="1" type="ORF">SAMN05444143_108160</name>
</gene>
<protein>
    <submittedName>
        <fullName evidence="1">Uncharacterized protein</fullName>
    </submittedName>
</protein>